<dbReference type="GO" id="GO:0030042">
    <property type="term" value="P:actin filament depolymerization"/>
    <property type="evidence" value="ECO:0007669"/>
    <property type="project" value="InterPro"/>
</dbReference>
<evidence type="ECO:0000259" key="4">
    <source>
        <dbReference type="PROSITE" id="PS51263"/>
    </source>
</evidence>
<dbReference type="GO" id="GO:0015629">
    <property type="term" value="C:actin cytoskeleton"/>
    <property type="evidence" value="ECO:0007669"/>
    <property type="project" value="InterPro"/>
</dbReference>
<dbReference type="SUPFAM" id="SSF55753">
    <property type="entry name" value="Actin depolymerizing proteins"/>
    <property type="match status" value="1"/>
</dbReference>
<comment type="caution">
    <text evidence="5">The sequence shown here is derived from an EMBL/GenBank/DDBJ whole genome shotgun (WGS) entry which is preliminary data.</text>
</comment>
<dbReference type="InterPro" id="IPR002108">
    <property type="entry name" value="ADF-H"/>
</dbReference>
<evidence type="ECO:0000256" key="2">
    <source>
        <dbReference type="ARBA" id="ARBA00023203"/>
    </source>
</evidence>
<dbReference type="Pfam" id="PF00241">
    <property type="entry name" value="Cofilin_ADF"/>
    <property type="match status" value="1"/>
</dbReference>
<dbReference type="InterPro" id="IPR017904">
    <property type="entry name" value="ADF/Cofilin"/>
</dbReference>
<dbReference type="AlphaFoldDB" id="A0AAW2KG46"/>
<gene>
    <name evidence="5" type="ORF">Sangu_2497200</name>
</gene>
<name>A0AAW2KG46_9LAMI</name>
<feature type="signal peptide" evidence="3">
    <location>
        <begin position="1"/>
        <end position="19"/>
    </location>
</feature>
<evidence type="ECO:0000313" key="5">
    <source>
        <dbReference type="EMBL" id="KAL0304823.1"/>
    </source>
</evidence>
<dbReference type="Gene3D" id="3.40.20.10">
    <property type="entry name" value="Severin"/>
    <property type="match status" value="2"/>
</dbReference>
<dbReference type="InterPro" id="IPR029006">
    <property type="entry name" value="ADF-H/Gelsolin-like_dom_sf"/>
</dbReference>
<evidence type="ECO:0000256" key="3">
    <source>
        <dbReference type="SAM" id="SignalP"/>
    </source>
</evidence>
<dbReference type="PANTHER" id="PTHR11913">
    <property type="entry name" value="COFILIN-RELATED"/>
    <property type="match status" value="1"/>
</dbReference>
<reference evidence="5" key="1">
    <citation type="submission" date="2020-06" db="EMBL/GenBank/DDBJ databases">
        <authorList>
            <person name="Li T."/>
            <person name="Hu X."/>
            <person name="Zhang T."/>
            <person name="Song X."/>
            <person name="Zhang H."/>
            <person name="Dai N."/>
            <person name="Sheng W."/>
            <person name="Hou X."/>
            <person name="Wei L."/>
        </authorList>
    </citation>
    <scope>NUCLEOTIDE SEQUENCE</scope>
    <source>
        <strain evidence="5">G01</strain>
        <tissue evidence="5">Leaf</tissue>
    </source>
</reference>
<evidence type="ECO:0000256" key="1">
    <source>
        <dbReference type="ARBA" id="ARBA00006844"/>
    </source>
</evidence>
<dbReference type="GO" id="GO:0003779">
    <property type="term" value="F:actin binding"/>
    <property type="evidence" value="ECO:0007669"/>
    <property type="project" value="UniProtKB-KW"/>
</dbReference>
<keyword evidence="3" id="KW-0732">Signal</keyword>
<accession>A0AAW2KG46</accession>
<protein>
    <submittedName>
        <fullName evidence="5">Actin-depolymerizing factor</fullName>
    </submittedName>
</protein>
<organism evidence="5">
    <name type="scientific">Sesamum angustifolium</name>
    <dbReference type="NCBI Taxonomy" id="2727405"/>
    <lineage>
        <taxon>Eukaryota</taxon>
        <taxon>Viridiplantae</taxon>
        <taxon>Streptophyta</taxon>
        <taxon>Embryophyta</taxon>
        <taxon>Tracheophyta</taxon>
        <taxon>Spermatophyta</taxon>
        <taxon>Magnoliopsida</taxon>
        <taxon>eudicotyledons</taxon>
        <taxon>Gunneridae</taxon>
        <taxon>Pentapetalae</taxon>
        <taxon>asterids</taxon>
        <taxon>lamiids</taxon>
        <taxon>Lamiales</taxon>
        <taxon>Pedaliaceae</taxon>
        <taxon>Sesamum</taxon>
    </lineage>
</organism>
<reference evidence="5" key="2">
    <citation type="journal article" date="2024" name="Plant">
        <title>Genomic evolution and insights into agronomic trait innovations of Sesamum species.</title>
        <authorList>
            <person name="Miao H."/>
            <person name="Wang L."/>
            <person name="Qu L."/>
            <person name="Liu H."/>
            <person name="Sun Y."/>
            <person name="Le M."/>
            <person name="Wang Q."/>
            <person name="Wei S."/>
            <person name="Zheng Y."/>
            <person name="Lin W."/>
            <person name="Duan Y."/>
            <person name="Cao H."/>
            <person name="Xiong S."/>
            <person name="Wang X."/>
            <person name="Wei L."/>
            <person name="Li C."/>
            <person name="Ma Q."/>
            <person name="Ju M."/>
            <person name="Zhao R."/>
            <person name="Li G."/>
            <person name="Mu C."/>
            <person name="Tian Q."/>
            <person name="Mei H."/>
            <person name="Zhang T."/>
            <person name="Gao T."/>
            <person name="Zhang H."/>
        </authorList>
    </citation>
    <scope>NUCLEOTIDE SEQUENCE</scope>
    <source>
        <strain evidence="5">G01</strain>
    </source>
</reference>
<proteinExistence type="inferred from homology"/>
<feature type="chain" id="PRO_5043878764" evidence="3">
    <location>
        <begin position="20"/>
        <end position="129"/>
    </location>
</feature>
<dbReference type="SMART" id="SM00102">
    <property type="entry name" value="ADF"/>
    <property type="match status" value="1"/>
</dbReference>
<dbReference type="EMBL" id="JACGWK010000172">
    <property type="protein sequence ID" value="KAL0304823.1"/>
    <property type="molecule type" value="Genomic_DNA"/>
</dbReference>
<feature type="domain" description="ADF-H" evidence="4">
    <location>
        <begin position="1"/>
        <end position="129"/>
    </location>
</feature>
<comment type="similarity">
    <text evidence="1">Belongs to the actin-binding proteins ADF family.</text>
</comment>
<sequence length="129" mass="14805">MLNYLFLCSDLLQINVVSGIGVADYNKSAFLELKRKRVHRYLIFKISEKKNEVLVKKTGGPARIMMISLNPYRGMIANMQAPEISRTRAKMLYAASKDRFKSELDGVHYDIQTTDSTEMDLEVIRKRAS</sequence>
<keyword evidence="2" id="KW-0009">Actin-binding</keyword>
<dbReference type="PROSITE" id="PS51263">
    <property type="entry name" value="ADF_H"/>
    <property type="match status" value="1"/>
</dbReference>